<evidence type="ECO:0000256" key="2">
    <source>
        <dbReference type="SAM" id="MobiDB-lite"/>
    </source>
</evidence>
<organism evidence="4 5">
    <name type="scientific">Aspergillus sclerotialis</name>
    <dbReference type="NCBI Taxonomy" id="2070753"/>
    <lineage>
        <taxon>Eukaryota</taxon>
        <taxon>Fungi</taxon>
        <taxon>Dikarya</taxon>
        <taxon>Ascomycota</taxon>
        <taxon>Pezizomycotina</taxon>
        <taxon>Eurotiomycetes</taxon>
        <taxon>Eurotiomycetidae</taxon>
        <taxon>Eurotiales</taxon>
        <taxon>Aspergillaceae</taxon>
        <taxon>Aspergillus</taxon>
        <taxon>Aspergillus subgen. Polypaecilum</taxon>
    </lineage>
</organism>
<accession>A0A3A3A798</accession>
<dbReference type="Gene3D" id="3.40.50.1820">
    <property type="entry name" value="alpha/beta hydrolase"/>
    <property type="match status" value="1"/>
</dbReference>
<feature type="compositionally biased region" description="Polar residues" evidence="2">
    <location>
        <begin position="85"/>
        <end position="96"/>
    </location>
</feature>
<feature type="domain" description="Peptidase S9 prolyl oligopeptidase catalytic" evidence="3">
    <location>
        <begin position="137"/>
        <end position="197"/>
    </location>
</feature>
<evidence type="ECO:0000259" key="3">
    <source>
        <dbReference type="Pfam" id="PF00326"/>
    </source>
</evidence>
<keyword evidence="5" id="KW-1185">Reference proteome</keyword>
<keyword evidence="1" id="KW-0378">Hydrolase</keyword>
<feature type="region of interest" description="Disordered" evidence="2">
    <location>
        <begin position="85"/>
        <end position="109"/>
    </location>
</feature>
<dbReference type="EMBL" id="MVGC01000036">
    <property type="protein sequence ID" value="RJE25845.1"/>
    <property type="molecule type" value="Genomic_DNA"/>
</dbReference>
<comment type="caution">
    <text evidence="4">The sequence shown here is derived from an EMBL/GenBank/DDBJ whole genome shotgun (WGS) entry which is preliminary data.</text>
</comment>
<dbReference type="Proteomes" id="UP000266188">
    <property type="component" value="Unassembled WGS sequence"/>
</dbReference>
<evidence type="ECO:0000256" key="1">
    <source>
        <dbReference type="ARBA" id="ARBA00022801"/>
    </source>
</evidence>
<dbReference type="PANTHER" id="PTHR48081">
    <property type="entry name" value="AB HYDROLASE SUPERFAMILY PROTEIN C4A8.06C"/>
    <property type="match status" value="1"/>
</dbReference>
<dbReference type="Pfam" id="PF00326">
    <property type="entry name" value="Peptidase_S9"/>
    <property type="match status" value="1"/>
</dbReference>
<name>A0A3A3A798_9EURO</name>
<dbReference type="InterPro" id="IPR050300">
    <property type="entry name" value="GDXG_lipolytic_enzyme"/>
</dbReference>
<dbReference type="AlphaFoldDB" id="A0A3A3A798"/>
<dbReference type="SUPFAM" id="SSF53474">
    <property type="entry name" value="alpha/beta-Hydrolases"/>
    <property type="match status" value="1"/>
</dbReference>
<evidence type="ECO:0000313" key="5">
    <source>
        <dbReference type="Proteomes" id="UP000266188"/>
    </source>
</evidence>
<dbReference type="STRING" id="2070753.A0A3A3A798"/>
<gene>
    <name evidence="4" type="ORF">PHISCL_01821</name>
</gene>
<dbReference type="InterPro" id="IPR029058">
    <property type="entry name" value="AB_hydrolase_fold"/>
</dbReference>
<sequence length="221" mass="24259">MEKVVAFGTSSGGTLALCLGFDVPKPVKAILSLYGAVDFSNPLWKNNPLPELKAILPDTLTSDFLNRVYTEFPVPTDSFVSLEGQTDLSTSSQSNDQGERKEGPPKPNFSLPRDAFAFTHLANGTILDAIYPKGDVKSFDPLLNLSPSFPPTYIVHGMEDTMVPIELNKRLYAGLQENGVECGMIEVPGEGHTFAAKMEVGSRTWDLQREGFEFLDSVLRR</sequence>
<dbReference type="OrthoDB" id="19653at2759"/>
<dbReference type="PANTHER" id="PTHR48081:SF3">
    <property type="entry name" value="ALPHA_BETA HYDROLASE FOLD-3 DOMAIN-CONTAINING PROTEIN"/>
    <property type="match status" value="1"/>
</dbReference>
<protein>
    <submittedName>
        <fullName evidence="4">Prolyl oligopeptidase family</fullName>
    </submittedName>
</protein>
<evidence type="ECO:0000313" key="4">
    <source>
        <dbReference type="EMBL" id="RJE25845.1"/>
    </source>
</evidence>
<reference evidence="5" key="1">
    <citation type="submission" date="2017-02" db="EMBL/GenBank/DDBJ databases">
        <authorList>
            <person name="Tafer H."/>
            <person name="Lopandic K."/>
        </authorList>
    </citation>
    <scope>NUCLEOTIDE SEQUENCE [LARGE SCALE GENOMIC DNA]</scope>
    <source>
        <strain evidence="5">CBS 366.77</strain>
    </source>
</reference>
<proteinExistence type="predicted"/>
<dbReference type="InterPro" id="IPR001375">
    <property type="entry name" value="Peptidase_S9_cat"/>
</dbReference>
<dbReference type="GO" id="GO:0006508">
    <property type="term" value="P:proteolysis"/>
    <property type="evidence" value="ECO:0007669"/>
    <property type="project" value="InterPro"/>
</dbReference>
<dbReference type="GO" id="GO:0008236">
    <property type="term" value="F:serine-type peptidase activity"/>
    <property type="evidence" value="ECO:0007669"/>
    <property type="project" value="InterPro"/>
</dbReference>